<evidence type="ECO:0000256" key="3">
    <source>
        <dbReference type="ARBA" id="ARBA00005074"/>
    </source>
</evidence>
<proteinExistence type="inferred from homology"/>
<keyword evidence="7 19" id="KW-0812">Transmembrane</keyword>
<keyword evidence="14" id="KW-0012">Acyltransferase</keyword>
<comment type="subcellular location">
    <subcellularLocation>
        <location evidence="2">Endoplasmic reticulum</location>
    </subcellularLocation>
    <subcellularLocation>
        <location evidence="1">Membrane</location>
        <topology evidence="1">Multi-pass membrane protein</topology>
    </subcellularLocation>
</comment>
<evidence type="ECO:0000256" key="19">
    <source>
        <dbReference type="SAM" id="Phobius"/>
    </source>
</evidence>
<protein>
    <recommendedName>
        <fullName evidence="18">Lysophospholipid acyltransferase 5</fullName>
        <ecNumber evidence="16">2.3.1.23</ecNumber>
        <ecNumber evidence="17">2.3.1.n6</ecNumber>
    </recommendedName>
</protein>
<evidence type="ECO:0000256" key="13">
    <source>
        <dbReference type="ARBA" id="ARBA00023264"/>
    </source>
</evidence>
<dbReference type="GO" id="GO:0030258">
    <property type="term" value="P:lipid modification"/>
    <property type="evidence" value="ECO:0007669"/>
    <property type="project" value="TreeGrafter"/>
</dbReference>
<dbReference type="PANTHER" id="PTHR13906">
    <property type="entry name" value="PORCUPINE"/>
    <property type="match status" value="1"/>
</dbReference>
<keyword evidence="13" id="KW-1208">Phospholipid metabolism</keyword>
<evidence type="ECO:0000256" key="14">
    <source>
        <dbReference type="ARBA" id="ARBA00023315"/>
    </source>
</evidence>
<dbReference type="OrthoDB" id="5974730at2759"/>
<evidence type="ECO:0000256" key="2">
    <source>
        <dbReference type="ARBA" id="ARBA00004240"/>
    </source>
</evidence>
<dbReference type="EC" id="2.3.1.23" evidence="16"/>
<feature type="transmembrane region" description="Helical" evidence="19">
    <location>
        <begin position="207"/>
        <end position="225"/>
    </location>
</feature>
<comment type="similarity">
    <text evidence="4">Belongs to the membrane-bound acyltransferase family.</text>
</comment>
<evidence type="ECO:0000256" key="1">
    <source>
        <dbReference type="ARBA" id="ARBA00004141"/>
    </source>
</evidence>
<evidence type="ECO:0000256" key="18">
    <source>
        <dbReference type="ARBA" id="ARBA00039721"/>
    </source>
</evidence>
<evidence type="ECO:0000256" key="16">
    <source>
        <dbReference type="ARBA" id="ARBA00026120"/>
    </source>
</evidence>
<comment type="pathway">
    <text evidence="3">Lipid metabolism; phospholipid metabolism.</text>
</comment>
<dbReference type="InterPro" id="IPR004299">
    <property type="entry name" value="MBOAT_fam"/>
</dbReference>
<feature type="transmembrane region" description="Helical" evidence="19">
    <location>
        <begin position="15"/>
        <end position="32"/>
    </location>
</feature>
<name>A0A9W2YLQ4_BIOGL</name>
<evidence type="ECO:0000256" key="5">
    <source>
        <dbReference type="ARBA" id="ARBA00022516"/>
    </source>
</evidence>
<dbReference type="Pfam" id="PF03062">
    <property type="entry name" value="MBOAT"/>
    <property type="match status" value="1"/>
</dbReference>
<keyword evidence="12" id="KW-0594">Phospholipid biosynthesis</keyword>
<evidence type="ECO:0000313" key="21">
    <source>
        <dbReference type="RefSeq" id="XP_055863591.1"/>
    </source>
</evidence>
<evidence type="ECO:0000256" key="15">
    <source>
        <dbReference type="ARBA" id="ARBA00025707"/>
    </source>
</evidence>
<dbReference type="GO" id="GO:0016020">
    <property type="term" value="C:membrane"/>
    <property type="evidence" value="ECO:0007669"/>
    <property type="project" value="UniProtKB-SubCell"/>
</dbReference>
<keyword evidence="11 19" id="KW-0472">Membrane</keyword>
<reference evidence="21" key="1">
    <citation type="submission" date="2025-08" db="UniProtKB">
        <authorList>
            <consortium name="RefSeq"/>
        </authorList>
    </citation>
    <scope>IDENTIFICATION</scope>
</reference>
<evidence type="ECO:0000256" key="8">
    <source>
        <dbReference type="ARBA" id="ARBA00022824"/>
    </source>
</evidence>
<comment type="pathway">
    <text evidence="15">Phospholipid metabolism.</text>
</comment>
<dbReference type="GO" id="GO:0006656">
    <property type="term" value="P:phosphatidylcholine biosynthetic process"/>
    <property type="evidence" value="ECO:0007669"/>
    <property type="project" value="TreeGrafter"/>
</dbReference>
<evidence type="ECO:0000256" key="17">
    <source>
        <dbReference type="ARBA" id="ARBA00038923"/>
    </source>
</evidence>
<gene>
    <name evidence="21" type="primary">LOC106072851</name>
</gene>
<sequence>MIASSIASALGAPEGAIKLILSIFIGYPLAFLHRLPLLYLAPPLLKHLLFFLEGLCICYYNFGIDTFHTWLNITITYLVLLFCGGSKFSVIFIFVFNTCYLVVGYFTQISQHEFGISWTMPHCVLTLRLSAVAFDYYDGKKSNSPNPAALSQRPSYLEMLGHSFFFGGVLVGPQFSMKRYLQFVNLELIEPKSSTAPDSINPSLKKFLVGVVYLGIFQALALYIPDSYIYSSDFQKLGFFTKCALILVWGKNALHKYVGVWLIQEGSIILMGMSYNGVDKNGAKKWDGCTNIKILQLETGESFSDFIQAFNVNTNQWMAVYIYKRLRFLGNKMLSQFITLFYLALWHGVQSGYYMCFLLELLETNAEMQVQWFLSRLRQNVKIPNIFILNVIGRILRKVILMFLWSYALVSFVLLDSTLWTTVYGSVYYIGHIVSILAIVSGYALRPLYRRKSQANGVHVEKND</sequence>
<dbReference type="InterPro" id="IPR049941">
    <property type="entry name" value="LPLAT_7/PORCN-like"/>
</dbReference>
<dbReference type="EC" id="2.3.1.n6" evidence="17"/>
<evidence type="ECO:0000313" key="20">
    <source>
        <dbReference type="Proteomes" id="UP001165740"/>
    </source>
</evidence>
<dbReference type="PANTHER" id="PTHR13906:SF14">
    <property type="entry name" value="LYSOPHOSPHOLIPID ACYLTRANSFERASE 5"/>
    <property type="match status" value="1"/>
</dbReference>
<feature type="transmembrane region" description="Helical" evidence="19">
    <location>
        <begin position="395"/>
        <end position="415"/>
    </location>
</feature>
<evidence type="ECO:0000256" key="11">
    <source>
        <dbReference type="ARBA" id="ARBA00023136"/>
    </source>
</evidence>
<feature type="transmembrane region" description="Helical" evidence="19">
    <location>
        <begin position="74"/>
        <end position="103"/>
    </location>
</feature>
<feature type="transmembrane region" description="Helical" evidence="19">
    <location>
        <begin position="44"/>
        <end position="62"/>
    </location>
</feature>
<feature type="transmembrane region" description="Helical" evidence="19">
    <location>
        <begin position="427"/>
        <end position="445"/>
    </location>
</feature>
<dbReference type="GO" id="GO:0005783">
    <property type="term" value="C:endoplasmic reticulum"/>
    <property type="evidence" value="ECO:0007669"/>
    <property type="project" value="UniProtKB-SubCell"/>
</dbReference>
<dbReference type="AlphaFoldDB" id="A0A9W2YLQ4"/>
<keyword evidence="20" id="KW-1185">Reference proteome</keyword>
<keyword evidence="8" id="KW-0256">Endoplasmic reticulum</keyword>
<dbReference type="GO" id="GO:0071617">
    <property type="term" value="F:lysophospholipid acyltransferase activity"/>
    <property type="evidence" value="ECO:0007669"/>
    <property type="project" value="TreeGrafter"/>
</dbReference>
<dbReference type="RefSeq" id="XP_055863591.1">
    <property type="nucleotide sequence ID" value="XM_056007616.1"/>
</dbReference>
<evidence type="ECO:0000256" key="12">
    <source>
        <dbReference type="ARBA" id="ARBA00023209"/>
    </source>
</evidence>
<evidence type="ECO:0000256" key="4">
    <source>
        <dbReference type="ARBA" id="ARBA00010323"/>
    </source>
</evidence>
<evidence type="ECO:0000256" key="10">
    <source>
        <dbReference type="ARBA" id="ARBA00023098"/>
    </source>
</evidence>
<dbReference type="GeneID" id="106072851"/>
<dbReference type="OMA" id="NAWVSRY"/>
<dbReference type="GO" id="GO:0047184">
    <property type="term" value="F:1-acylglycerophosphocholine O-acyltransferase activity"/>
    <property type="evidence" value="ECO:0007669"/>
    <property type="project" value="UniProtKB-EC"/>
</dbReference>
<keyword evidence="6" id="KW-0808">Transferase</keyword>
<evidence type="ECO:0000256" key="7">
    <source>
        <dbReference type="ARBA" id="ARBA00022692"/>
    </source>
</evidence>
<organism evidence="20 21">
    <name type="scientific">Biomphalaria glabrata</name>
    <name type="common">Bloodfluke planorb</name>
    <name type="synonym">Freshwater snail</name>
    <dbReference type="NCBI Taxonomy" id="6526"/>
    <lineage>
        <taxon>Eukaryota</taxon>
        <taxon>Metazoa</taxon>
        <taxon>Spiralia</taxon>
        <taxon>Lophotrochozoa</taxon>
        <taxon>Mollusca</taxon>
        <taxon>Gastropoda</taxon>
        <taxon>Heterobranchia</taxon>
        <taxon>Euthyneura</taxon>
        <taxon>Panpulmonata</taxon>
        <taxon>Hygrophila</taxon>
        <taxon>Lymnaeoidea</taxon>
        <taxon>Planorbidae</taxon>
        <taxon>Biomphalaria</taxon>
    </lineage>
</organism>
<accession>A0A9W2YLQ4</accession>
<evidence type="ECO:0000256" key="9">
    <source>
        <dbReference type="ARBA" id="ARBA00022989"/>
    </source>
</evidence>
<dbReference type="Proteomes" id="UP001165740">
    <property type="component" value="Chromosome 13"/>
</dbReference>
<keyword evidence="10" id="KW-0443">Lipid metabolism</keyword>
<evidence type="ECO:0000256" key="6">
    <source>
        <dbReference type="ARBA" id="ARBA00022679"/>
    </source>
</evidence>
<keyword evidence="5" id="KW-0444">Lipid biosynthesis</keyword>
<keyword evidence="9 19" id="KW-1133">Transmembrane helix</keyword>